<dbReference type="Proteomes" id="UP000298484">
    <property type="component" value="Unassembled WGS sequence"/>
</dbReference>
<dbReference type="OrthoDB" id="9812611at2"/>
<feature type="domain" description="Bro-N" evidence="1">
    <location>
        <begin position="7"/>
        <end position="114"/>
    </location>
</feature>
<accession>A0A4Y9A9M1</accession>
<dbReference type="Pfam" id="PF02498">
    <property type="entry name" value="Bro-N"/>
    <property type="match status" value="1"/>
</dbReference>
<name>A0A4Y9A9M1_9BACI</name>
<dbReference type="InterPro" id="IPR003497">
    <property type="entry name" value="BRO_N_domain"/>
</dbReference>
<dbReference type="RefSeq" id="WP_135110782.1">
    <property type="nucleotide sequence ID" value="NZ_SRHY01000028.1"/>
</dbReference>
<proteinExistence type="predicted"/>
<protein>
    <recommendedName>
        <fullName evidence="1">Bro-N domain-containing protein</fullName>
    </recommendedName>
</protein>
<comment type="caution">
    <text evidence="2">The sequence shown here is derived from an EMBL/GenBank/DDBJ whole genome shotgun (WGS) entry which is preliminary data.</text>
</comment>
<gene>
    <name evidence="2" type="ORF">E4U82_13940</name>
</gene>
<organism evidence="2 3">
    <name type="scientific">Lentibacillus salicampi</name>
    <dbReference type="NCBI Taxonomy" id="175306"/>
    <lineage>
        <taxon>Bacteria</taxon>
        <taxon>Bacillati</taxon>
        <taxon>Bacillota</taxon>
        <taxon>Bacilli</taxon>
        <taxon>Bacillales</taxon>
        <taxon>Bacillaceae</taxon>
        <taxon>Lentibacillus</taxon>
    </lineage>
</organism>
<reference evidence="2 3" key="1">
    <citation type="submission" date="2019-03" db="EMBL/GenBank/DDBJ databases">
        <title>Genome sequence of Lentibacillus salicampi ATCC BAA-719.</title>
        <authorList>
            <person name="Maclea K.S."/>
            <person name="Simoes Junior M."/>
        </authorList>
    </citation>
    <scope>NUCLEOTIDE SEQUENCE [LARGE SCALE GENOMIC DNA]</scope>
    <source>
        <strain evidence="2 3">ATCC BAA-719</strain>
    </source>
</reference>
<dbReference type="EMBL" id="SRHY01000028">
    <property type="protein sequence ID" value="TFJ92175.1"/>
    <property type="molecule type" value="Genomic_DNA"/>
</dbReference>
<evidence type="ECO:0000313" key="2">
    <source>
        <dbReference type="EMBL" id="TFJ92175.1"/>
    </source>
</evidence>
<keyword evidence="3" id="KW-1185">Reference proteome</keyword>
<dbReference type="AlphaFoldDB" id="A0A4Y9A9M1"/>
<dbReference type="SMART" id="SM01040">
    <property type="entry name" value="Bro-N"/>
    <property type="match status" value="1"/>
</dbReference>
<dbReference type="PROSITE" id="PS51750">
    <property type="entry name" value="BRO_N"/>
    <property type="match status" value="1"/>
</dbReference>
<evidence type="ECO:0000313" key="3">
    <source>
        <dbReference type="Proteomes" id="UP000298484"/>
    </source>
</evidence>
<evidence type="ECO:0000259" key="1">
    <source>
        <dbReference type="PROSITE" id="PS51750"/>
    </source>
</evidence>
<sequence>MSLTLAVNEVFEGNEVEIYWNEQNEPVMTIEQLSKSLGYSDRSGVDKIVQRNSYLDDNEFSVADKLSSTDGKKYETRIFNEDGIYEVTMLSSKPKAKEFRSFVRKTLKALRKGEIQAVQPQSDYDKLQIEKMKAEARLMNARTRQAKLVLDMQKNKTLSPVAVELLQVNALETLTDNQTDYRPQTEKTYSATEIGKELGVTPNKIGRIANANGLKTDEYGIEVLDKSRHSHKQVPSFRYNETGKQKIKELI</sequence>